<comment type="caution">
    <text evidence="1">The sequence shown here is derived from an EMBL/GenBank/DDBJ whole genome shotgun (WGS) entry which is preliminary data.</text>
</comment>
<keyword evidence="2" id="KW-1185">Reference proteome</keyword>
<feature type="non-terminal residue" evidence="1">
    <location>
        <position position="201"/>
    </location>
</feature>
<organism evidence="1 2">
    <name type="scientific">Racocetra persica</name>
    <dbReference type="NCBI Taxonomy" id="160502"/>
    <lineage>
        <taxon>Eukaryota</taxon>
        <taxon>Fungi</taxon>
        <taxon>Fungi incertae sedis</taxon>
        <taxon>Mucoromycota</taxon>
        <taxon>Glomeromycotina</taxon>
        <taxon>Glomeromycetes</taxon>
        <taxon>Diversisporales</taxon>
        <taxon>Gigasporaceae</taxon>
        <taxon>Racocetra</taxon>
    </lineage>
</organism>
<gene>
    <name evidence="1" type="ORF">RPERSI_LOCUS10606</name>
</gene>
<dbReference type="EMBL" id="CAJVQC010021157">
    <property type="protein sequence ID" value="CAG8712007.1"/>
    <property type="molecule type" value="Genomic_DNA"/>
</dbReference>
<dbReference type="Proteomes" id="UP000789920">
    <property type="component" value="Unassembled WGS sequence"/>
</dbReference>
<sequence length="201" mass="23563">NINLPYPQVIGFDVFEYFLSILFNHFLEMRNGLDFVIMDVKREGDHLLCDIKTVSPENDRDNIERSVDTTQISDQQKTIPNTHLPMENLNDSDEIELTKNQNIELDLIRDLQNCMLIALPDPIEIPSKDIIDNEKPSSKITTQSLIYLFKKAIRSGHQEILFWICYSDNFENKVIEIRHKARVNNKTARTKMYKEMLEHLP</sequence>
<feature type="non-terminal residue" evidence="1">
    <location>
        <position position="1"/>
    </location>
</feature>
<evidence type="ECO:0000313" key="1">
    <source>
        <dbReference type="EMBL" id="CAG8712007.1"/>
    </source>
</evidence>
<protein>
    <submittedName>
        <fullName evidence="1">34056_t:CDS:1</fullName>
    </submittedName>
</protein>
<name>A0ACA9PJU2_9GLOM</name>
<accession>A0ACA9PJU2</accession>
<reference evidence="1" key="1">
    <citation type="submission" date="2021-06" db="EMBL/GenBank/DDBJ databases">
        <authorList>
            <person name="Kallberg Y."/>
            <person name="Tangrot J."/>
            <person name="Rosling A."/>
        </authorList>
    </citation>
    <scope>NUCLEOTIDE SEQUENCE</scope>
    <source>
        <strain evidence="1">MA461A</strain>
    </source>
</reference>
<evidence type="ECO:0000313" key="2">
    <source>
        <dbReference type="Proteomes" id="UP000789920"/>
    </source>
</evidence>
<proteinExistence type="predicted"/>